<gene>
    <name evidence="4" type="ORF">NCTC9140_05559</name>
    <name evidence="3" type="ORF">NCTC9645_00055</name>
</gene>
<evidence type="ECO:0000259" key="2">
    <source>
        <dbReference type="Pfam" id="PF04982"/>
    </source>
</evidence>
<dbReference type="InterPro" id="IPR007065">
    <property type="entry name" value="HPP"/>
</dbReference>
<dbReference type="Pfam" id="PF04982">
    <property type="entry name" value="TM_HPP"/>
    <property type="match status" value="1"/>
</dbReference>
<dbReference type="EMBL" id="UASO01000001">
    <property type="protein sequence ID" value="SPX50558.1"/>
    <property type="molecule type" value="Genomic_DNA"/>
</dbReference>
<dbReference type="EMBL" id="UGKQ01000007">
    <property type="protein sequence ID" value="STS83779.1"/>
    <property type="molecule type" value="Genomic_DNA"/>
</dbReference>
<dbReference type="Proteomes" id="UP000254938">
    <property type="component" value="Unassembled WGS sequence"/>
</dbReference>
<evidence type="ECO:0000313" key="5">
    <source>
        <dbReference type="Proteomes" id="UP000250675"/>
    </source>
</evidence>
<dbReference type="PANTHER" id="PTHR33741">
    <property type="entry name" value="TRANSMEMBRANE PROTEIN DDB_G0269096-RELATED"/>
    <property type="match status" value="1"/>
</dbReference>
<feature type="transmembrane region" description="Helical" evidence="1">
    <location>
        <begin position="59"/>
        <end position="76"/>
    </location>
</feature>
<feature type="transmembrane region" description="Helical" evidence="1">
    <location>
        <begin position="107"/>
        <end position="125"/>
    </location>
</feature>
<dbReference type="Proteomes" id="UP000250675">
    <property type="component" value="Unassembled WGS sequence"/>
</dbReference>
<dbReference type="InterPro" id="IPR058581">
    <property type="entry name" value="TM_HPP"/>
</dbReference>
<evidence type="ECO:0000256" key="1">
    <source>
        <dbReference type="SAM" id="Phobius"/>
    </source>
</evidence>
<keyword evidence="1" id="KW-1133">Transmembrane helix</keyword>
<protein>
    <submittedName>
        <fullName evidence="3">Transmembrane protein</fullName>
    </submittedName>
</protein>
<feature type="domain" description="HPP transmembrane region" evidence="2">
    <location>
        <begin position="29"/>
        <end position="133"/>
    </location>
</feature>
<keyword evidence="1 3" id="KW-0812">Transmembrane</keyword>
<proteinExistence type="predicted"/>
<reference evidence="5 6" key="1">
    <citation type="submission" date="2018-06" db="EMBL/GenBank/DDBJ databases">
        <authorList>
            <consortium name="Pathogen Informatics"/>
            <person name="Doyle S."/>
        </authorList>
    </citation>
    <scope>NUCLEOTIDE SEQUENCE [LARGE SCALE GENOMIC DNA]</scope>
    <source>
        <strain evidence="4 6">NCTC9140</strain>
        <strain evidence="3 5">NCTC9645</strain>
    </source>
</reference>
<sequence length="136" mass="14146">MLSVIPAGIFSRLRIFLGRLKPHALPVARRHIVLGSIGAGTGLAVTSMFSHWLLGEVNLWFIAPMGASAVLLFGVPSSPLAQPWSIVGGNVLSALIGVTVGMLVPDAALACGLAAALAIAGMYFLRCLHPPAARWP</sequence>
<evidence type="ECO:0000313" key="3">
    <source>
        <dbReference type="EMBL" id="SPX50558.1"/>
    </source>
</evidence>
<dbReference type="PANTHER" id="PTHR33741:SF5">
    <property type="entry name" value="TRANSMEMBRANE PROTEIN DDB_G0269096-RELATED"/>
    <property type="match status" value="1"/>
</dbReference>
<name>A0A2X1Q749_KLEPN</name>
<feature type="transmembrane region" description="Helical" evidence="1">
    <location>
        <begin position="32"/>
        <end position="53"/>
    </location>
</feature>
<dbReference type="AlphaFoldDB" id="A0A2X1Q749"/>
<accession>A0A2X1Q749</accession>
<keyword evidence="1" id="KW-0472">Membrane</keyword>
<evidence type="ECO:0000313" key="4">
    <source>
        <dbReference type="EMBL" id="STS83779.1"/>
    </source>
</evidence>
<organism evidence="3 5">
    <name type="scientific">Klebsiella pneumoniae</name>
    <dbReference type="NCBI Taxonomy" id="573"/>
    <lineage>
        <taxon>Bacteria</taxon>
        <taxon>Pseudomonadati</taxon>
        <taxon>Pseudomonadota</taxon>
        <taxon>Gammaproteobacteria</taxon>
        <taxon>Enterobacterales</taxon>
        <taxon>Enterobacteriaceae</taxon>
        <taxon>Klebsiella/Raoultella group</taxon>
        <taxon>Klebsiella</taxon>
        <taxon>Klebsiella pneumoniae complex</taxon>
    </lineage>
</organism>
<evidence type="ECO:0000313" key="6">
    <source>
        <dbReference type="Proteomes" id="UP000254938"/>
    </source>
</evidence>